<feature type="chain" id="PRO_5011784069" evidence="1">
    <location>
        <begin position="22"/>
        <end position="276"/>
    </location>
</feature>
<dbReference type="AlphaFoldDB" id="A0A1I0NT85"/>
<reference evidence="3" key="1">
    <citation type="submission" date="2016-10" db="EMBL/GenBank/DDBJ databases">
        <authorList>
            <person name="Varghese N."/>
            <person name="Submissions S."/>
        </authorList>
    </citation>
    <scope>NUCLEOTIDE SEQUENCE [LARGE SCALE GENOMIC DNA]</scope>
    <source>
        <strain evidence="3">CGMCC 1.12402</strain>
    </source>
</reference>
<keyword evidence="1" id="KW-0732">Signal</keyword>
<organism evidence="2 3">
    <name type="scientific">Roseivirga pacifica</name>
    <dbReference type="NCBI Taxonomy" id="1267423"/>
    <lineage>
        <taxon>Bacteria</taxon>
        <taxon>Pseudomonadati</taxon>
        <taxon>Bacteroidota</taxon>
        <taxon>Cytophagia</taxon>
        <taxon>Cytophagales</taxon>
        <taxon>Roseivirgaceae</taxon>
        <taxon>Roseivirga</taxon>
    </lineage>
</organism>
<dbReference type="Proteomes" id="UP000199437">
    <property type="component" value="Unassembled WGS sequence"/>
</dbReference>
<dbReference type="Pfam" id="PF00756">
    <property type="entry name" value="Esterase"/>
    <property type="match status" value="1"/>
</dbReference>
<proteinExistence type="predicted"/>
<name>A0A1I0NT85_9BACT</name>
<dbReference type="RefSeq" id="WP_090257831.1">
    <property type="nucleotide sequence ID" value="NZ_FOIR01000001.1"/>
</dbReference>
<sequence length="276" mass="30996">MILRKAVFLLLVCAGVNVLSGQETKSTASQNVHIVEKEFDIPGLERNRQIRVYLPPEYEGSAKSYPVLYMHDGQNLFDNATSFVGEWGVDEILDSLYYSAGLELIVVGVDNGGANRIHELTAWGHEKYGKAEGQAYMSFIVSTIKPYVDEHYRTKPGRSNTAIMGSSLGGLITHYAVFQYPEVFSKAGILSPSYWWGEGPFEQVQEQALPNNTRLYLLMGGKEGDEMLSSFNRMVDLMKAKGLSKNITSKVNPEGEHNEQFWNTEFATAVMWLFRD</sequence>
<dbReference type="GeneID" id="99986173"/>
<accession>A0A1I0NT85</accession>
<dbReference type="PANTHER" id="PTHR48098:SF6">
    <property type="entry name" value="FERRI-BACILLIBACTIN ESTERASE BESA"/>
    <property type="match status" value="1"/>
</dbReference>
<gene>
    <name evidence="2" type="ORF">SAMN05216290_1447</name>
</gene>
<protein>
    <submittedName>
        <fullName evidence="2">Alpha-glucosidase</fullName>
    </submittedName>
</protein>
<evidence type="ECO:0000313" key="2">
    <source>
        <dbReference type="EMBL" id="SEW04798.1"/>
    </source>
</evidence>
<dbReference type="InterPro" id="IPR029058">
    <property type="entry name" value="AB_hydrolase_fold"/>
</dbReference>
<dbReference type="STRING" id="1267423.SAMN05216290_1447"/>
<dbReference type="SUPFAM" id="SSF53474">
    <property type="entry name" value="alpha/beta-Hydrolases"/>
    <property type="match status" value="1"/>
</dbReference>
<dbReference type="OrthoDB" id="9784036at2"/>
<feature type="signal peptide" evidence="1">
    <location>
        <begin position="1"/>
        <end position="21"/>
    </location>
</feature>
<evidence type="ECO:0000313" key="3">
    <source>
        <dbReference type="Proteomes" id="UP000199437"/>
    </source>
</evidence>
<keyword evidence="3" id="KW-1185">Reference proteome</keyword>
<evidence type="ECO:0000256" key="1">
    <source>
        <dbReference type="SAM" id="SignalP"/>
    </source>
</evidence>
<dbReference type="EMBL" id="FOIR01000001">
    <property type="protein sequence ID" value="SEW04798.1"/>
    <property type="molecule type" value="Genomic_DNA"/>
</dbReference>
<dbReference type="PANTHER" id="PTHR48098">
    <property type="entry name" value="ENTEROCHELIN ESTERASE-RELATED"/>
    <property type="match status" value="1"/>
</dbReference>
<dbReference type="Gene3D" id="3.40.50.1820">
    <property type="entry name" value="alpha/beta hydrolase"/>
    <property type="match status" value="1"/>
</dbReference>
<dbReference type="InterPro" id="IPR050583">
    <property type="entry name" value="Mycobacterial_A85_antigen"/>
</dbReference>
<dbReference type="InterPro" id="IPR000801">
    <property type="entry name" value="Esterase-like"/>
</dbReference>